<dbReference type="GO" id="GO:0005576">
    <property type="term" value="C:extracellular region"/>
    <property type="evidence" value="ECO:0007669"/>
    <property type="project" value="InterPro"/>
</dbReference>
<keyword evidence="3" id="KW-0732">Signal</keyword>
<evidence type="ECO:0000256" key="2">
    <source>
        <dbReference type="ARBA" id="ARBA00023157"/>
    </source>
</evidence>
<dbReference type="AlphaFoldDB" id="A0A9W9QFG4"/>
<reference evidence="4" key="2">
    <citation type="journal article" date="2023" name="IMA Fungus">
        <title>Comparative genomic study of the Penicillium genus elucidates a diverse pangenome and 15 lateral gene transfer events.</title>
        <authorList>
            <person name="Petersen C."/>
            <person name="Sorensen T."/>
            <person name="Nielsen M.R."/>
            <person name="Sondergaard T.E."/>
            <person name="Sorensen J.L."/>
            <person name="Fitzpatrick D.A."/>
            <person name="Frisvad J.C."/>
            <person name="Nielsen K.L."/>
        </authorList>
    </citation>
    <scope>NUCLEOTIDE SEQUENCE</scope>
    <source>
        <strain evidence="4">IBT 35673</strain>
    </source>
</reference>
<dbReference type="Pfam" id="PF06766">
    <property type="entry name" value="Hydrophobin_2"/>
    <property type="match status" value="1"/>
</dbReference>
<feature type="chain" id="PRO_5040794508" description="Hydrophobin" evidence="3">
    <location>
        <begin position="19"/>
        <end position="101"/>
    </location>
</feature>
<evidence type="ECO:0000256" key="3">
    <source>
        <dbReference type="SAM" id="SignalP"/>
    </source>
</evidence>
<evidence type="ECO:0008006" key="6">
    <source>
        <dbReference type="Google" id="ProtNLM"/>
    </source>
</evidence>
<evidence type="ECO:0000256" key="1">
    <source>
        <dbReference type="ARBA" id="ARBA00009576"/>
    </source>
</evidence>
<dbReference type="Gene3D" id="3.20.120.10">
    <property type="entry name" value="Hydrophobin"/>
    <property type="match status" value="1"/>
</dbReference>
<evidence type="ECO:0000313" key="5">
    <source>
        <dbReference type="Proteomes" id="UP001147695"/>
    </source>
</evidence>
<sequence length="101" mass="10463">MYASSIIAVALSALAVSASPVTPAPSPLLSLKAYCPGKYFVNPQCCTYDIKLAAFDCNIPKGSLSSLEDFQSSCSAEKKSALCCLIPLGGADLVCKDPQAI</sequence>
<dbReference type="EMBL" id="JAPZBQ010000004">
    <property type="protein sequence ID" value="KAJ5334968.1"/>
    <property type="molecule type" value="Genomic_DNA"/>
</dbReference>
<dbReference type="PANTHER" id="PTHR42341">
    <property type="entry name" value="HYDROPHOBIN"/>
    <property type="match status" value="1"/>
</dbReference>
<dbReference type="InterPro" id="IPR010636">
    <property type="entry name" value="Class_II_hydrophobin"/>
</dbReference>
<accession>A0A9W9QFG4</accession>
<feature type="signal peptide" evidence="3">
    <location>
        <begin position="1"/>
        <end position="18"/>
    </location>
</feature>
<name>A0A9W9QFG4_PENBR</name>
<comment type="similarity">
    <text evidence="1">Belongs to the cerato-ulmin hydrophobin family.</text>
</comment>
<reference evidence="4" key="1">
    <citation type="submission" date="2022-12" db="EMBL/GenBank/DDBJ databases">
        <authorList>
            <person name="Petersen C."/>
        </authorList>
    </citation>
    <scope>NUCLEOTIDE SEQUENCE</scope>
    <source>
        <strain evidence="4">IBT 35673</strain>
    </source>
</reference>
<proteinExistence type="inferred from homology"/>
<keyword evidence="2" id="KW-1015">Disulfide bond</keyword>
<gene>
    <name evidence="4" type="ORF">N7452_007371</name>
</gene>
<dbReference type="PANTHER" id="PTHR42341:SF2">
    <property type="entry name" value="HYDROPHOBIN"/>
    <property type="match status" value="1"/>
</dbReference>
<dbReference type="CDD" id="cd23508">
    <property type="entry name" value="hydrophobin_II"/>
    <property type="match status" value="1"/>
</dbReference>
<organism evidence="4 5">
    <name type="scientific">Penicillium brevicompactum</name>
    <dbReference type="NCBI Taxonomy" id="5074"/>
    <lineage>
        <taxon>Eukaryota</taxon>
        <taxon>Fungi</taxon>
        <taxon>Dikarya</taxon>
        <taxon>Ascomycota</taxon>
        <taxon>Pezizomycotina</taxon>
        <taxon>Eurotiomycetes</taxon>
        <taxon>Eurotiomycetidae</taxon>
        <taxon>Eurotiales</taxon>
        <taxon>Aspergillaceae</taxon>
        <taxon>Penicillium</taxon>
    </lineage>
</organism>
<dbReference type="InterPro" id="IPR036686">
    <property type="entry name" value="Class_II_Hydrophobin_sf"/>
</dbReference>
<comment type="caution">
    <text evidence="4">The sequence shown here is derived from an EMBL/GenBank/DDBJ whole genome shotgun (WGS) entry which is preliminary data.</text>
</comment>
<evidence type="ECO:0000313" key="4">
    <source>
        <dbReference type="EMBL" id="KAJ5334968.1"/>
    </source>
</evidence>
<dbReference type="Proteomes" id="UP001147695">
    <property type="component" value="Unassembled WGS sequence"/>
</dbReference>
<protein>
    <recommendedName>
        <fullName evidence="6">Hydrophobin</fullName>
    </recommendedName>
</protein>
<dbReference type="SUPFAM" id="SSF101751">
    <property type="entry name" value="Hydrophobin II, HfbII"/>
    <property type="match status" value="1"/>
</dbReference>